<dbReference type="GO" id="GO:0016020">
    <property type="term" value="C:membrane"/>
    <property type="evidence" value="ECO:0007669"/>
    <property type="project" value="UniProtKB-SubCell"/>
</dbReference>
<name>A0A9P4WFA4_9PLEO</name>
<dbReference type="EMBL" id="SWKV01000363">
    <property type="protein sequence ID" value="KAF3027586.1"/>
    <property type="molecule type" value="Genomic_DNA"/>
</dbReference>
<feature type="transmembrane region" description="Helical" evidence="5">
    <location>
        <begin position="25"/>
        <end position="45"/>
    </location>
</feature>
<accession>A0A9P4WFA4</accession>
<feature type="domain" description="Mechanosensitive ion channel protein Msy1/2-like transmembrane" evidence="7">
    <location>
        <begin position="11"/>
        <end position="172"/>
    </location>
</feature>
<sequence>MSSILPMFEQRFNTSIGRWSPLKQLIVCIVPVSLLLAIPIVVALLRDGKNSDGTPRHLVAGTDEKRFFIWIEATWLGFWACKGVVSVCTAVGKAIDSRKRTDKPRYDGLLERLAVPFALLAWSVLSQLIFAACINAERSWTHTLRSCLKSIMVCSLIYFAKELVIQKIRLSFEKRILEKQSKTPDGVALLCKLMSSPSREEEGISRSSPAQESLQAEILSAFETKQQTTQFAEDLYGRLAPSKETASSLRFDEDIWARYGLSDSKPTTCDGFKKAILMIREESYRATDVMRAINDLNGLCWLVVLVLWAVTAVMFLTPSLLGAVATSATALLSLSFVVATTCQEVLGSCIFLFVKHPFDVGDHVKVDKSELLVEHIALLYTTFVRIDTGERTQLPNNMLNGHWVDNVTRSQVIREKLSIRVAVDTDDEQIVKLREKMEEEMREWKVTTTIEVVNIFDMQALELQCGVEYKLGSSLKETSSENARGQLRSQIMSAWIAVLRQVCIQAPVASPMSSSDDG</sequence>
<evidence type="ECO:0000256" key="4">
    <source>
        <dbReference type="ARBA" id="ARBA00023136"/>
    </source>
</evidence>
<evidence type="ECO:0000313" key="9">
    <source>
        <dbReference type="Proteomes" id="UP000758155"/>
    </source>
</evidence>
<feature type="transmembrane region" description="Helical" evidence="5">
    <location>
        <begin position="330"/>
        <end position="354"/>
    </location>
</feature>
<proteinExistence type="predicted"/>
<dbReference type="InterPro" id="IPR006685">
    <property type="entry name" value="MscS_channel_2nd"/>
</dbReference>
<dbReference type="Proteomes" id="UP000758155">
    <property type="component" value="Unassembled WGS sequence"/>
</dbReference>
<dbReference type="InterPro" id="IPR023408">
    <property type="entry name" value="MscS_beta-dom_sf"/>
</dbReference>
<evidence type="ECO:0000256" key="5">
    <source>
        <dbReference type="SAM" id="Phobius"/>
    </source>
</evidence>
<dbReference type="GO" id="GO:0006874">
    <property type="term" value="P:intracellular calcium ion homeostasis"/>
    <property type="evidence" value="ECO:0007669"/>
    <property type="project" value="TreeGrafter"/>
</dbReference>
<dbReference type="InterPro" id="IPR058650">
    <property type="entry name" value="Msy1/2-like"/>
</dbReference>
<keyword evidence="3 5" id="KW-1133">Transmembrane helix</keyword>
<dbReference type="Pfam" id="PF00924">
    <property type="entry name" value="MS_channel_2nd"/>
    <property type="match status" value="1"/>
</dbReference>
<evidence type="ECO:0000256" key="3">
    <source>
        <dbReference type="ARBA" id="ARBA00022989"/>
    </source>
</evidence>
<evidence type="ECO:0000313" key="8">
    <source>
        <dbReference type="EMBL" id="KAF3027586.1"/>
    </source>
</evidence>
<evidence type="ECO:0000256" key="2">
    <source>
        <dbReference type="ARBA" id="ARBA00022692"/>
    </source>
</evidence>
<feature type="domain" description="Mechanosensitive ion channel MscS" evidence="6">
    <location>
        <begin position="348"/>
        <end position="409"/>
    </location>
</feature>
<evidence type="ECO:0008006" key="10">
    <source>
        <dbReference type="Google" id="ProtNLM"/>
    </source>
</evidence>
<dbReference type="OrthoDB" id="544685at2759"/>
<gene>
    <name evidence="8" type="ORF">E8E12_000149</name>
</gene>
<dbReference type="AlphaFoldDB" id="A0A9P4WFA4"/>
<evidence type="ECO:0000259" key="6">
    <source>
        <dbReference type="Pfam" id="PF00924"/>
    </source>
</evidence>
<dbReference type="Gene3D" id="2.30.30.60">
    <property type="match status" value="1"/>
</dbReference>
<protein>
    <recommendedName>
        <fullName evidence="10">Mechanosensitive ion channel protein</fullName>
    </recommendedName>
</protein>
<dbReference type="SUPFAM" id="SSF50182">
    <property type="entry name" value="Sm-like ribonucleoproteins"/>
    <property type="match status" value="1"/>
</dbReference>
<keyword evidence="2 5" id="KW-0812">Transmembrane</keyword>
<dbReference type="PANTHER" id="PTHR31323:SF14">
    <property type="entry name" value="MECHANOSENSITIVE ION CHANNEL PROTEIN MSY2"/>
    <property type="match status" value="1"/>
</dbReference>
<dbReference type="Pfam" id="PF25886">
    <property type="entry name" value="Msy1"/>
    <property type="match status" value="1"/>
</dbReference>
<dbReference type="GO" id="GO:0005262">
    <property type="term" value="F:calcium channel activity"/>
    <property type="evidence" value="ECO:0007669"/>
    <property type="project" value="TreeGrafter"/>
</dbReference>
<keyword evidence="9" id="KW-1185">Reference proteome</keyword>
<comment type="subcellular location">
    <subcellularLocation>
        <location evidence="1">Membrane</location>
    </subcellularLocation>
</comment>
<dbReference type="InterPro" id="IPR010920">
    <property type="entry name" value="LSM_dom_sf"/>
</dbReference>
<feature type="transmembrane region" description="Helical" evidence="5">
    <location>
        <begin position="299"/>
        <end position="324"/>
    </location>
</feature>
<dbReference type="PANTHER" id="PTHR31323">
    <property type="entry name" value="MECHANOSENSITIVE ION CHANNEL PROTEIN MSY2"/>
    <property type="match status" value="1"/>
</dbReference>
<organism evidence="8 9">
    <name type="scientific">Didymella heteroderae</name>
    <dbReference type="NCBI Taxonomy" id="1769908"/>
    <lineage>
        <taxon>Eukaryota</taxon>
        <taxon>Fungi</taxon>
        <taxon>Dikarya</taxon>
        <taxon>Ascomycota</taxon>
        <taxon>Pezizomycotina</taxon>
        <taxon>Dothideomycetes</taxon>
        <taxon>Pleosporomycetidae</taxon>
        <taxon>Pleosporales</taxon>
        <taxon>Pleosporineae</taxon>
        <taxon>Didymellaceae</taxon>
        <taxon>Didymella</taxon>
    </lineage>
</organism>
<comment type="caution">
    <text evidence="8">The sequence shown here is derived from an EMBL/GenBank/DDBJ whole genome shotgun (WGS) entry which is preliminary data.</text>
</comment>
<evidence type="ECO:0000256" key="1">
    <source>
        <dbReference type="ARBA" id="ARBA00004370"/>
    </source>
</evidence>
<reference evidence="8" key="1">
    <citation type="submission" date="2019-04" db="EMBL/GenBank/DDBJ databases">
        <title>Sequencing of skin fungus with MAO and IRED activity.</title>
        <authorList>
            <person name="Marsaioli A.J."/>
            <person name="Bonatto J.M.C."/>
            <person name="Reis Junior O."/>
        </authorList>
    </citation>
    <scope>NUCLEOTIDE SEQUENCE</scope>
    <source>
        <strain evidence="8">28M1</strain>
    </source>
</reference>
<evidence type="ECO:0000259" key="7">
    <source>
        <dbReference type="Pfam" id="PF25886"/>
    </source>
</evidence>
<feature type="transmembrane region" description="Helical" evidence="5">
    <location>
        <begin position="113"/>
        <end position="134"/>
    </location>
</feature>
<keyword evidence="4 5" id="KW-0472">Membrane</keyword>